<organism evidence="3 4">
    <name type="scientific">Mycobacterium asiaticum</name>
    <dbReference type="NCBI Taxonomy" id="1790"/>
    <lineage>
        <taxon>Bacteria</taxon>
        <taxon>Bacillati</taxon>
        <taxon>Actinomycetota</taxon>
        <taxon>Actinomycetes</taxon>
        <taxon>Mycobacteriales</taxon>
        <taxon>Mycobacteriaceae</taxon>
        <taxon>Mycobacterium</taxon>
    </lineage>
</organism>
<gene>
    <name evidence="3" type="ORF">A5636_00560</name>
</gene>
<keyword evidence="4" id="KW-1185">Reference proteome</keyword>
<dbReference type="OrthoDB" id="4703274at2"/>
<dbReference type="PANTHER" id="PTHR46766">
    <property type="entry name" value="GLUTAMINE-RICH PROTEIN 2"/>
    <property type="match status" value="1"/>
</dbReference>
<evidence type="ECO:0000313" key="3">
    <source>
        <dbReference type="EMBL" id="OBK15902.1"/>
    </source>
</evidence>
<feature type="domain" description="PPE" evidence="2">
    <location>
        <begin position="3"/>
        <end position="165"/>
    </location>
</feature>
<dbReference type="Gene3D" id="1.20.1260.20">
    <property type="entry name" value="PPE superfamily"/>
    <property type="match status" value="1"/>
</dbReference>
<name>A0A1A3N6A4_MYCAS</name>
<sequence>MSFFMLPPEITSARMFSGAGSGPMLEAAAAWRSLATELDSAAESFSTLTSGLTAQAWQGPAAQAMAAAAAPYANYLATAAVQAVGTSTQAQAVAGAFESALAATVHPALISANRSNLVSLVLSNLFGQNAPAIAAVESLYEEMWAADVTAMLGYHANAAAAVAQLISPAASALPSFGYGNIGEGNIGFFNTGTLNFGLNNVSPFFTPTDPITTFGGFGIANNGTELVGAFNTGNQNVGIANNGVFNIGIANTGTYNSGLPISLLTALGVGNQGNWNQGFFNTGNHNLGIGLVGDNLIGIGPLHINAANLPSLPSFPSLPSLPSILPAASVLPSFGYGNIGEGNIGFFNTGTLNFGLNNVSPFFTPTDPITTFGGFGIANNGTELVGAFNTGNQNVGIANNGVFNIGIANTGTYNSGLPISLLTALGVGNQGNWNQGFFNTGNHNLGIGLVGDNLIGIGPLHINR</sequence>
<dbReference type="Proteomes" id="UP000093629">
    <property type="component" value="Unassembled WGS sequence"/>
</dbReference>
<accession>A0A1A3N6A4</accession>
<dbReference type="PANTHER" id="PTHR46766:SF1">
    <property type="entry name" value="GLUTAMINE-RICH PROTEIN 2"/>
    <property type="match status" value="1"/>
</dbReference>
<dbReference type="FunFam" id="1.20.1260.20:FF:000001">
    <property type="entry name" value="PPE family protein PPE41"/>
    <property type="match status" value="1"/>
</dbReference>
<dbReference type="GO" id="GO:0052572">
    <property type="term" value="P:response to host immune response"/>
    <property type="evidence" value="ECO:0007669"/>
    <property type="project" value="TreeGrafter"/>
</dbReference>
<comment type="similarity">
    <text evidence="1">Belongs to the mycobacterial PPE family.</text>
</comment>
<evidence type="ECO:0000256" key="1">
    <source>
        <dbReference type="ARBA" id="ARBA00010652"/>
    </source>
</evidence>
<dbReference type="RefSeq" id="WP_065158806.1">
    <property type="nucleotide sequence ID" value="NZ_LZLQ01000078.1"/>
</dbReference>
<comment type="caution">
    <text evidence="3">The sequence shown here is derived from an EMBL/GenBank/DDBJ whole genome shotgun (WGS) entry which is preliminary data.</text>
</comment>
<dbReference type="EMBL" id="LZLQ01000078">
    <property type="protein sequence ID" value="OBK15902.1"/>
    <property type="molecule type" value="Genomic_DNA"/>
</dbReference>
<dbReference type="InterPro" id="IPR000030">
    <property type="entry name" value="PPE_dom"/>
</dbReference>
<reference evidence="3 4" key="1">
    <citation type="submission" date="2016-06" db="EMBL/GenBank/DDBJ databases">
        <authorList>
            <person name="Kjaerup R.B."/>
            <person name="Dalgaard T.S."/>
            <person name="Juul-Madsen H.R."/>
        </authorList>
    </citation>
    <scope>NUCLEOTIDE SEQUENCE [LARGE SCALE GENOMIC DNA]</scope>
    <source>
        <strain evidence="3 4">1245139.5</strain>
    </source>
</reference>
<dbReference type="SUPFAM" id="SSF140459">
    <property type="entry name" value="PE/PPE dimer-like"/>
    <property type="match status" value="1"/>
</dbReference>
<evidence type="ECO:0000259" key="2">
    <source>
        <dbReference type="Pfam" id="PF00823"/>
    </source>
</evidence>
<evidence type="ECO:0000313" key="4">
    <source>
        <dbReference type="Proteomes" id="UP000093629"/>
    </source>
</evidence>
<proteinExistence type="inferred from homology"/>
<dbReference type="AlphaFoldDB" id="A0A1A3N6A4"/>
<dbReference type="InterPro" id="IPR038332">
    <property type="entry name" value="PPE_sf"/>
</dbReference>
<protein>
    <recommendedName>
        <fullName evidence="2">PPE domain-containing protein</fullName>
    </recommendedName>
</protein>
<dbReference type="Pfam" id="PF00823">
    <property type="entry name" value="PPE"/>
    <property type="match status" value="1"/>
</dbReference>